<accession>A0A0C9TM86</accession>
<name>A0A0C9TM86_PAXIN</name>
<protein>
    <recommendedName>
        <fullName evidence="2">T6SS Phospholipase effector Tle1-like catalytic domain-containing protein</fullName>
    </recommendedName>
</protein>
<evidence type="ECO:0000313" key="4">
    <source>
        <dbReference type="Proteomes" id="UP000053647"/>
    </source>
</evidence>
<reference evidence="4" key="2">
    <citation type="submission" date="2015-01" db="EMBL/GenBank/DDBJ databases">
        <title>Evolutionary Origins and Diversification of the Mycorrhizal Mutualists.</title>
        <authorList>
            <consortium name="DOE Joint Genome Institute"/>
            <consortium name="Mycorrhizal Genomics Consortium"/>
            <person name="Kohler A."/>
            <person name="Kuo A."/>
            <person name="Nagy L.G."/>
            <person name="Floudas D."/>
            <person name="Copeland A."/>
            <person name="Barry K.W."/>
            <person name="Cichocki N."/>
            <person name="Veneault-Fourrey C."/>
            <person name="LaButti K."/>
            <person name="Lindquist E.A."/>
            <person name="Lipzen A."/>
            <person name="Lundell T."/>
            <person name="Morin E."/>
            <person name="Murat C."/>
            <person name="Riley R."/>
            <person name="Ohm R."/>
            <person name="Sun H."/>
            <person name="Tunlid A."/>
            <person name="Henrissat B."/>
            <person name="Grigoriev I.V."/>
            <person name="Hibbett D.S."/>
            <person name="Martin F."/>
        </authorList>
    </citation>
    <scope>NUCLEOTIDE SEQUENCE [LARGE SCALE GENOMIC DNA]</scope>
    <source>
        <strain evidence="4">ATCC 200175</strain>
    </source>
</reference>
<evidence type="ECO:0000259" key="2">
    <source>
        <dbReference type="Pfam" id="PF09994"/>
    </source>
</evidence>
<dbReference type="AlphaFoldDB" id="A0A0C9TM86"/>
<dbReference type="HOGENOM" id="CLU_2097585_0_0_1"/>
<dbReference type="Proteomes" id="UP000053647">
    <property type="component" value="Unassembled WGS sequence"/>
</dbReference>
<dbReference type="InterPro" id="IPR018712">
    <property type="entry name" value="Tle1-like_cat"/>
</dbReference>
<dbReference type="Pfam" id="PF09994">
    <property type="entry name" value="T6SS_Tle1-like_cat"/>
    <property type="match status" value="1"/>
</dbReference>
<proteinExistence type="predicted"/>
<dbReference type="OrthoDB" id="538223at2759"/>
<keyword evidence="4" id="KW-1185">Reference proteome</keyword>
<sequence>MAVYSRKLHAKDIASAFKHTSCWEDMKVHAVGVWDTVSSVGLAKEDVYLSSSSSAEHACHFRHALALGERSQKQKSKYILDEELGVVEDQNLTATDDEKLNGTREEESRVKGSTAR</sequence>
<feature type="region of interest" description="Disordered" evidence="1">
    <location>
        <begin position="91"/>
        <end position="116"/>
    </location>
</feature>
<organism evidence="3 4">
    <name type="scientific">Paxillus involutus ATCC 200175</name>
    <dbReference type="NCBI Taxonomy" id="664439"/>
    <lineage>
        <taxon>Eukaryota</taxon>
        <taxon>Fungi</taxon>
        <taxon>Dikarya</taxon>
        <taxon>Basidiomycota</taxon>
        <taxon>Agaricomycotina</taxon>
        <taxon>Agaricomycetes</taxon>
        <taxon>Agaricomycetidae</taxon>
        <taxon>Boletales</taxon>
        <taxon>Paxilineae</taxon>
        <taxon>Paxillaceae</taxon>
        <taxon>Paxillus</taxon>
    </lineage>
</organism>
<feature type="domain" description="T6SS Phospholipase effector Tle1-like catalytic" evidence="2">
    <location>
        <begin position="11"/>
        <end position="81"/>
    </location>
</feature>
<reference evidence="3 4" key="1">
    <citation type="submission" date="2014-06" db="EMBL/GenBank/DDBJ databases">
        <authorList>
            <consortium name="DOE Joint Genome Institute"/>
            <person name="Kuo A."/>
            <person name="Kohler A."/>
            <person name="Nagy L.G."/>
            <person name="Floudas D."/>
            <person name="Copeland A."/>
            <person name="Barry K.W."/>
            <person name="Cichocki N."/>
            <person name="Veneault-Fourrey C."/>
            <person name="LaButti K."/>
            <person name="Lindquist E.A."/>
            <person name="Lipzen A."/>
            <person name="Lundell T."/>
            <person name="Morin E."/>
            <person name="Murat C."/>
            <person name="Sun H."/>
            <person name="Tunlid A."/>
            <person name="Henrissat B."/>
            <person name="Grigoriev I.V."/>
            <person name="Hibbett D.S."/>
            <person name="Martin F."/>
            <person name="Nordberg H.P."/>
            <person name="Cantor M.N."/>
            <person name="Hua S.X."/>
        </authorList>
    </citation>
    <scope>NUCLEOTIDE SEQUENCE [LARGE SCALE GENOMIC DNA]</scope>
    <source>
        <strain evidence="3 4">ATCC 200175</strain>
    </source>
</reference>
<evidence type="ECO:0000256" key="1">
    <source>
        <dbReference type="SAM" id="MobiDB-lite"/>
    </source>
</evidence>
<evidence type="ECO:0000313" key="3">
    <source>
        <dbReference type="EMBL" id="KIJ11673.1"/>
    </source>
</evidence>
<gene>
    <name evidence="3" type="ORF">PAXINDRAFT_15496</name>
</gene>
<feature type="compositionally biased region" description="Basic and acidic residues" evidence="1">
    <location>
        <begin position="96"/>
        <end position="110"/>
    </location>
</feature>
<dbReference type="EMBL" id="KN819375">
    <property type="protein sequence ID" value="KIJ11673.1"/>
    <property type="molecule type" value="Genomic_DNA"/>
</dbReference>